<evidence type="ECO:0000313" key="1">
    <source>
        <dbReference type="EMBL" id="PAM73133.1"/>
    </source>
</evidence>
<dbReference type="AlphaFoldDB" id="A0A270NLY3"/>
<proteinExistence type="predicted"/>
<dbReference type="Proteomes" id="UP000216433">
    <property type="component" value="Unassembled WGS sequence"/>
</dbReference>
<evidence type="ECO:0000313" key="2">
    <source>
        <dbReference type="Proteomes" id="UP000216433"/>
    </source>
</evidence>
<dbReference type="EMBL" id="NJGC01000004">
    <property type="protein sequence ID" value="PAM73133.1"/>
    <property type="molecule type" value="Genomic_DNA"/>
</dbReference>
<accession>A0A270NLY3</accession>
<name>A0A270NLY3_STEMA</name>
<gene>
    <name evidence="1" type="ORF">CEK00_04615</name>
</gene>
<organism evidence="1 2">
    <name type="scientific">Stenotrophomonas maltophilia</name>
    <name type="common">Pseudomonas maltophilia</name>
    <name type="synonym">Xanthomonas maltophilia</name>
    <dbReference type="NCBI Taxonomy" id="40324"/>
    <lineage>
        <taxon>Bacteria</taxon>
        <taxon>Pseudomonadati</taxon>
        <taxon>Pseudomonadota</taxon>
        <taxon>Gammaproteobacteria</taxon>
        <taxon>Lysobacterales</taxon>
        <taxon>Lysobacteraceae</taxon>
        <taxon>Stenotrophomonas</taxon>
        <taxon>Stenotrophomonas maltophilia group</taxon>
    </lineage>
</organism>
<reference evidence="1 2" key="1">
    <citation type="submission" date="2017-06" db="EMBL/GenBank/DDBJ databases">
        <title>Genome sequencing and assembly of Stenotrophomonas maltophilia DF07.</title>
        <authorList>
            <person name="Iyer R."/>
        </authorList>
    </citation>
    <scope>NUCLEOTIDE SEQUENCE [LARGE SCALE GENOMIC DNA]</scope>
    <source>
        <strain evidence="1 2">DF07</strain>
    </source>
</reference>
<sequence length="157" mass="16522">MAVNTSTGFEASILGPSAFEAIFRGGCIEIRTGPQPETADMPATGALLARITLDGGAWQAGVSTNGLSFVRNGRYVYKDAAQRWVLRGLAAGTAGWFRLVGNAPDAGGVSFDSPRIDGAIGLDDDSPGDFQMRLPTLAMATDTSIEIGEWWFAIPPL</sequence>
<protein>
    <submittedName>
        <fullName evidence="1">Uncharacterized protein</fullName>
    </submittedName>
</protein>
<comment type="caution">
    <text evidence="1">The sequence shown here is derived from an EMBL/GenBank/DDBJ whole genome shotgun (WGS) entry which is preliminary data.</text>
</comment>
<dbReference type="RefSeq" id="WP_095377373.1">
    <property type="nucleotide sequence ID" value="NZ_NJGC01000004.1"/>
</dbReference>